<comment type="catalytic activity">
    <reaction evidence="8">
        <text>guanine + H2O + H(+) = xanthine + NH4(+)</text>
        <dbReference type="Rhea" id="RHEA:14665"/>
        <dbReference type="ChEBI" id="CHEBI:15377"/>
        <dbReference type="ChEBI" id="CHEBI:15378"/>
        <dbReference type="ChEBI" id="CHEBI:16235"/>
        <dbReference type="ChEBI" id="CHEBI:17712"/>
        <dbReference type="ChEBI" id="CHEBI:28938"/>
        <dbReference type="EC" id="3.5.4.3"/>
    </reaction>
</comment>
<evidence type="ECO:0000256" key="5">
    <source>
        <dbReference type="ARBA" id="ARBA00022723"/>
    </source>
</evidence>
<evidence type="ECO:0000313" key="14">
    <source>
        <dbReference type="Proteomes" id="UP000053989"/>
    </source>
</evidence>
<keyword evidence="14" id="KW-1185">Reference proteome</keyword>
<dbReference type="InParanoid" id="A0A0C3E4Q6"/>
<protein>
    <recommendedName>
        <fullName evidence="10">Probable guanine deaminase</fullName>
        <ecNumber evidence="4">3.5.4.3</ecNumber>
    </recommendedName>
    <alternativeName>
        <fullName evidence="11">Guanine aminohydrolase</fullName>
    </alternativeName>
</protein>
<dbReference type="PANTHER" id="PTHR11271:SF6">
    <property type="entry name" value="GUANINE DEAMINASE"/>
    <property type="match status" value="1"/>
</dbReference>
<keyword evidence="5" id="KW-0479">Metal-binding</keyword>
<dbReference type="HOGENOM" id="CLU_012358_0_1_1"/>
<evidence type="ECO:0000256" key="6">
    <source>
        <dbReference type="ARBA" id="ARBA00022801"/>
    </source>
</evidence>
<sequence>MTAAARTITVYYGPVINPKSLECFQALPRCLLAVCPDGNISWIEEDISSSELEAILHHHGLDDASKYVLTELKPGEFIMPGFIDGHIHACQFPNLGLGGEDQLMDWLYNTVFPTEARFKDVGYAAVVYPDVVNRTINCGTTTSCYYGSLHLEATKILAYVVSAKGQRAFVGKCNMNRKSADYYVEPSVEESMDTMKALISYIEGLPRTASGEALVRPIITPRFAISCTNELLEELGDFATTVPDIPIQTHIAENPKEVEEVRELFPCSSSYAGVYDDFKLLRKNTILGHGVHLTDDELELIADRGAGLVHCPASNFFLSSGMAKVGKMLDYGIKVGLGTDVAGANHPSILYTIQMASTTSKMVAIQSTEKREKGKFANKILDSAALLYLATLGGADVCCLKHRIGSFERGKAFDALLVSIRDDTGNPAVWGNNPDRRLTEGPDAQITEELLKVWLQRFFYSGDDRNIRRVFVQGALIGGQEFQCQLV</sequence>
<gene>
    <name evidence="13" type="ORF">SCLCIDRAFT_1214554</name>
</gene>
<evidence type="ECO:0000256" key="1">
    <source>
        <dbReference type="ARBA" id="ARBA00001947"/>
    </source>
</evidence>
<evidence type="ECO:0000256" key="9">
    <source>
        <dbReference type="ARBA" id="ARBA00056079"/>
    </source>
</evidence>
<comment type="pathway">
    <text evidence="2">Purine metabolism; guanine degradation; xanthine from guanine: step 1/1.</text>
</comment>
<evidence type="ECO:0000256" key="7">
    <source>
        <dbReference type="ARBA" id="ARBA00022833"/>
    </source>
</evidence>
<dbReference type="FunFam" id="3.20.20.140:FF:000022">
    <property type="entry name" value="Guanine deaminase"/>
    <property type="match status" value="1"/>
</dbReference>
<dbReference type="EMBL" id="KN822038">
    <property type="protein sequence ID" value="KIM63011.1"/>
    <property type="molecule type" value="Genomic_DNA"/>
</dbReference>
<comment type="similarity">
    <text evidence="3">Belongs to the metallo-dependent hydrolases superfamily. ATZ/TRZ family.</text>
</comment>
<evidence type="ECO:0000256" key="8">
    <source>
        <dbReference type="ARBA" id="ARBA00051148"/>
    </source>
</evidence>
<reference evidence="14" key="2">
    <citation type="submission" date="2015-01" db="EMBL/GenBank/DDBJ databases">
        <title>Evolutionary Origins and Diversification of the Mycorrhizal Mutualists.</title>
        <authorList>
            <consortium name="DOE Joint Genome Institute"/>
            <consortium name="Mycorrhizal Genomics Consortium"/>
            <person name="Kohler A."/>
            <person name="Kuo A."/>
            <person name="Nagy L.G."/>
            <person name="Floudas D."/>
            <person name="Copeland A."/>
            <person name="Barry K.W."/>
            <person name="Cichocki N."/>
            <person name="Veneault-Fourrey C."/>
            <person name="LaButti K."/>
            <person name="Lindquist E.A."/>
            <person name="Lipzen A."/>
            <person name="Lundell T."/>
            <person name="Morin E."/>
            <person name="Murat C."/>
            <person name="Riley R."/>
            <person name="Ohm R."/>
            <person name="Sun H."/>
            <person name="Tunlid A."/>
            <person name="Henrissat B."/>
            <person name="Grigoriev I.V."/>
            <person name="Hibbett D.S."/>
            <person name="Martin F."/>
        </authorList>
    </citation>
    <scope>NUCLEOTIDE SEQUENCE [LARGE SCALE GENOMIC DNA]</scope>
    <source>
        <strain evidence="14">Foug A</strain>
    </source>
</reference>
<proteinExistence type="inferred from homology"/>
<accession>A0A0C3E4Q6</accession>
<dbReference type="InterPro" id="IPR006680">
    <property type="entry name" value="Amidohydro-rel"/>
</dbReference>
<dbReference type="GO" id="GO:0008892">
    <property type="term" value="F:guanine deaminase activity"/>
    <property type="evidence" value="ECO:0007669"/>
    <property type="project" value="UniProtKB-EC"/>
</dbReference>
<evidence type="ECO:0000256" key="11">
    <source>
        <dbReference type="ARBA" id="ARBA00083147"/>
    </source>
</evidence>
<dbReference type="SUPFAM" id="SSF51338">
    <property type="entry name" value="Composite domain of metallo-dependent hydrolases"/>
    <property type="match status" value="1"/>
</dbReference>
<dbReference type="InterPro" id="IPR011059">
    <property type="entry name" value="Metal-dep_hydrolase_composite"/>
</dbReference>
<dbReference type="Gene3D" id="2.30.40.10">
    <property type="entry name" value="Urease, subunit C, domain 1"/>
    <property type="match status" value="1"/>
</dbReference>
<dbReference type="SUPFAM" id="SSF51556">
    <property type="entry name" value="Metallo-dependent hydrolases"/>
    <property type="match status" value="1"/>
</dbReference>
<evidence type="ECO:0000313" key="13">
    <source>
        <dbReference type="EMBL" id="KIM63011.1"/>
    </source>
</evidence>
<evidence type="ECO:0000259" key="12">
    <source>
        <dbReference type="Pfam" id="PF01979"/>
    </source>
</evidence>
<dbReference type="OrthoDB" id="194468at2759"/>
<keyword evidence="6" id="KW-0378">Hydrolase</keyword>
<feature type="domain" description="Amidohydrolase-related" evidence="12">
    <location>
        <begin position="77"/>
        <end position="475"/>
    </location>
</feature>
<dbReference type="STRING" id="1036808.A0A0C3E4Q6"/>
<dbReference type="InterPro" id="IPR051607">
    <property type="entry name" value="Metallo-dep_hydrolases"/>
</dbReference>
<dbReference type="Pfam" id="PF01979">
    <property type="entry name" value="Amidohydro_1"/>
    <property type="match status" value="1"/>
</dbReference>
<keyword evidence="7" id="KW-0862">Zinc</keyword>
<evidence type="ECO:0000256" key="10">
    <source>
        <dbReference type="ARBA" id="ARBA00069860"/>
    </source>
</evidence>
<dbReference type="GO" id="GO:0006147">
    <property type="term" value="P:guanine catabolic process"/>
    <property type="evidence" value="ECO:0007669"/>
    <property type="project" value="UniProtKB-UniPathway"/>
</dbReference>
<dbReference type="Gene3D" id="3.20.20.140">
    <property type="entry name" value="Metal-dependent hydrolases"/>
    <property type="match status" value="1"/>
</dbReference>
<dbReference type="InterPro" id="IPR032466">
    <property type="entry name" value="Metal_Hydrolase"/>
</dbReference>
<dbReference type="FunCoup" id="A0A0C3E4Q6">
    <property type="interactions" value="279"/>
</dbReference>
<dbReference type="PANTHER" id="PTHR11271">
    <property type="entry name" value="GUANINE DEAMINASE"/>
    <property type="match status" value="1"/>
</dbReference>
<dbReference type="UniPathway" id="UPA00603">
    <property type="reaction ID" value="UER00660"/>
</dbReference>
<dbReference type="GO" id="GO:0005829">
    <property type="term" value="C:cytosol"/>
    <property type="evidence" value="ECO:0007669"/>
    <property type="project" value="TreeGrafter"/>
</dbReference>
<comment type="cofactor">
    <cofactor evidence="1">
        <name>Zn(2+)</name>
        <dbReference type="ChEBI" id="CHEBI:29105"/>
    </cofactor>
</comment>
<dbReference type="Proteomes" id="UP000053989">
    <property type="component" value="Unassembled WGS sequence"/>
</dbReference>
<name>A0A0C3E4Q6_9AGAM</name>
<dbReference type="GO" id="GO:0008270">
    <property type="term" value="F:zinc ion binding"/>
    <property type="evidence" value="ECO:0007669"/>
    <property type="project" value="TreeGrafter"/>
</dbReference>
<evidence type="ECO:0000256" key="2">
    <source>
        <dbReference type="ARBA" id="ARBA00004984"/>
    </source>
</evidence>
<evidence type="ECO:0000256" key="4">
    <source>
        <dbReference type="ARBA" id="ARBA00012781"/>
    </source>
</evidence>
<evidence type="ECO:0000256" key="3">
    <source>
        <dbReference type="ARBA" id="ARBA00006745"/>
    </source>
</evidence>
<comment type="function">
    <text evidence="9">Catalyzes the hydrolytic deamination of guanine, producing xanthine and ammonia.</text>
</comment>
<dbReference type="EC" id="3.5.4.3" evidence="4"/>
<reference evidence="13 14" key="1">
    <citation type="submission" date="2014-04" db="EMBL/GenBank/DDBJ databases">
        <authorList>
            <consortium name="DOE Joint Genome Institute"/>
            <person name="Kuo A."/>
            <person name="Kohler A."/>
            <person name="Nagy L.G."/>
            <person name="Floudas D."/>
            <person name="Copeland A."/>
            <person name="Barry K.W."/>
            <person name="Cichocki N."/>
            <person name="Veneault-Fourrey C."/>
            <person name="LaButti K."/>
            <person name="Lindquist E.A."/>
            <person name="Lipzen A."/>
            <person name="Lundell T."/>
            <person name="Morin E."/>
            <person name="Murat C."/>
            <person name="Sun H."/>
            <person name="Tunlid A."/>
            <person name="Henrissat B."/>
            <person name="Grigoriev I.V."/>
            <person name="Hibbett D.S."/>
            <person name="Martin F."/>
            <person name="Nordberg H.P."/>
            <person name="Cantor M.N."/>
            <person name="Hua S.X."/>
        </authorList>
    </citation>
    <scope>NUCLEOTIDE SEQUENCE [LARGE SCALE GENOMIC DNA]</scope>
    <source>
        <strain evidence="13 14">Foug A</strain>
    </source>
</reference>
<organism evidence="13 14">
    <name type="scientific">Scleroderma citrinum Foug A</name>
    <dbReference type="NCBI Taxonomy" id="1036808"/>
    <lineage>
        <taxon>Eukaryota</taxon>
        <taxon>Fungi</taxon>
        <taxon>Dikarya</taxon>
        <taxon>Basidiomycota</taxon>
        <taxon>Agaricomycotina</taxon>
        <taxon>Agaricomycetes</taxon>
        <taxon>Agaricomycetidae</taxon>
        <taxon>Boletales</taxon>
        <taxon>Sclerodermatineae</taxon>
        <taxon>Sclerodermataceae</taxon>
        <taxon>Scleroderma</taxon>
    </lineage>
</organism>
<dbReference type="AlphaFoldDB" id="A0A0C3E4Q6"/>